<name>A0ABP9FCT3_9GAMM</name>
<dbReference type="EMBL" id="BAABJZ010000099">
    <property type="protein sequence ID" value="GAA4898206.1"/>
    <property type="molecule type" value="Genomic_DNA"/>
</dbReference>
<reference evidence="2" key="1">
    <citation type="journal article" date="2019" name="Int. J. Syst. Evol. Microbiol.">
        <title>The Global Catalogue of Microorganisms (GCM) 10K type strain sequencing project: providing services to taxonomists for standard genome sequencing and annotation.</title>
        <authorList>
            <consortium name="The Broad Institute Genomics Platform"/>
            <consortium name="The Broad Institute Genome Sequencing Center for Infectious Disease"/>
            <person name="Wu L."/>
            <person name="Ma J."/>
        </authorList>
    </citation>
    <scope>NUCLEOTIDE SEQUENCE [LARGE SCALE GENOMIC DNA]</scope>
    <source>
        <strain evidence="2">JCM 18401</strain>
    </source>
</reference>
<accession>A0ABP9FCT3</accession>
<keyword evidence="2" id="KW-1185">Reference proteome</keyword>
<sequence>MPLVSSGEQAQQSDLLIRSNLSGSILRAPTSGVIYWRDPRGLIRHGEPVGLIFPQDQQEILFEGGRHLERYLELGQAVTLKVSGKDVSGYFNMVLIGHSHSESVKFGIKMPDGEDLSQFYGVPVWISPRVL</sequence>
<evidence type="ECO:0000313" key="2">
    <source>
        <dbReference type="Proteomes" id="UP001499988"/>
    </source>
</evidence>
<gene>
    <name evidence="1" type="ORF">GCM10023333_34520</name>
</gene>
<comment type="caution">
    <text evidence="1">The sequence shown here is derived from an EMBL/GenBank/DDBJ whole genome shotgun (WGS) entry which is preliminary data.</text>
</comment>
<evidence type="ECO:0000313" key="1">
    <source>
        <dbReference type="EMBL" id="GAA4898206.1"/>
    </source>
</evidence>
<organism evidence="1 2">
    <name type="scientific">Ferrimonas pelagia</name>
    <dbReference type="NCBI Taxonomy" id="1177826"/>
    <lineage>
        <taxon>Bacteria</taxon>
        <taxon>Pseudomonadati</taxon>
        <taxon>Pseudomonadota</taxon>
        <taxon>Gammaproteobacteria</taxon>
        <taxon>Alteromonadales</taxon>
        <taxon>Ferrimonadaceae</taxon>
        <taxon>Ferrimonas</taxon>
    </lineage>
</organism>
<proteinExistence type="predicted"/>
<protein>
    <submittedName>
        <fullName evidence="1">Uncharacterized protein</fullName>
    </submittedName>
</protein>
<dbReference type="Proteomes" id="UP001499988">
    <property type="component" value="Unassembled WGS sequence"/>
</dbReference>